<proteinExistence type="predicted"/>
<evidence type="ECO:0000256" key="2">
    <source>
        <dbReference type="SAM" id="MobiDB-lite"/>
    </source>
</evidence>
<dbReference type="HOGENOM" id="CLU_1088879_0_0_0"/>
<dbReference type="InterPro" id="IPR009061">
    <property type="entry name" value="DNA-bd_dom_put_sf"/>
</dbReference>
<dbReference type="Gene3D" id="1.10.1660.10">
    <property type="match status" value="1"/>
</dbReference>
<dbReference type="eggNOG" id="COG0789">
    <property type="taxonomic scope" value="Bacteria"/>
</dbReference>
<accession>G8P1H1</accession>
<dbReference type="PROSITE" id="PS50937">
    <property type="entry name" value="HTH_MERR_2"/>
    <property type="match status" value="1"/>
</dbReference>
<keyword evidence="5" id="KW-1185">Reference proteome</keyword>
<feature type="region of interest" description="Disordered" evidence="2">
    <location>
        <begin position="192"/>
        <end position="255"/>
    </location>
</feature>
<dbReference type="KEGG" id="gma:AciX8_0355"/>
<dbReference type="SUPFAM" id="SSF46955">
    <property type="entry name" value="Putative DNA-binding domain"/>
    <property type="match status" value="1"/>
</dbReference>
<feature type="compositionally biased region" description="Basic and acidic residues" evidence="2">
    <location>
        <begin position="215"/>
        <end position="239"/>
    </location>
</feature>
<dbReference type="STRING" id="682795.AciX8_0355"/>
<dbReference type="Proteomes" id="UP000007113">
    <property type="component" value="Chromosome"/>
</dbReference>
<dbReference type="AlphaFoldDB" id="G8P1H1"/>
<dbReference type="SMART" id="SM00422">
    <property type="entry name" value="HTH_MERR"/>
    <property type="match status" value="1"/>
</dbReference>
<dbReference type="Pfam" id="PF13411">
    <property type="entry name" value="MerR_1"/>
    <property type="match status" value="1"/>
</dbReference>
<feature type="domain" description="HTH merR-type" evidence="3">
    <location>
        <begin position="60"/>
        <end position="130"/>
    </location>
</feature>
<dbReference type="CDD" id="cd04765">
    <property type="entry name" value="HTH_MlrA-like_sg2"/>
    <property type="match status" value="1"/>
</dbReference>
<evidence type="ECO:0000256" key="1">
    <source>
        <dbReference type="ARBA" id="ARBA00023125"/>
    </source>
</evidence>
<dbReference type="GO" id="GO:0003677">
    <property type="term" value="F:DNA binding"/>
    <property type="evidence" value="ECO:0007669"/>
    <property type="project" value="UniProtKB-KW"/>
</dbReference>
<gene>
    <name evidence="4" type="ordered locus">AciX8_0355</name>
</gene>
<feature type="compositionally biased region" description="Acidic residues" evidence="2">
    <location>
        <begin position="246"/>
        <end position="255"/>
    </location>
</feature>
<dbReference type="InterPro" id="IPR047057">
    <property type="entry name" value="MerR_fam"/>
</dbReference>
<dbReference type="PANTHER" id="PTHR30204:SF15">
    <property type="entry name" value="BLL5018 PROTEIN"/>
    <property type="match status" value="1"/>
</dbReference>
<dbReference type="EMBL" id="CP003130">
    <property type="protein sequence ID" value="AEU34710.1"/>
    <property type="molecule type" value="Genomic_DNA"/>
</dbReference>
<evidence type="ECO:0000313" key="4">
    <source>
        <dbReference type="EMBL" id="AEU34710.1"/>
    </source>
</evidence>
<dbReference type="InterPro" id="IPR000551">
    <property type="entry name" value="MerR-type_HTH_dom"/>
</dbReference>
<evidence type="ECO:0000259" key="3">
    <source>
        <dbReference type="PROSITE" id="PS50937"/>
    </source>
</evidence>
<keyword evidence="1" id="KW-0238">DNA-binding</keyword>
<name>G8P1H1_GRAMM</name>
<dbReference type="GO" id="GO:0003700">
    <property type="term" value="F:DNA-binding transcription factor activity"/>
    <property type="evidence" value="ECO:0007669"/>
    <property type="project" value="InterPro"/>
</dbReference>
<protein>
    <submittedName>
        <fullName evidence="4">Regulatory protein MerR</fullName>
    </submittedName>
</protein>
<reference evidence="4 5" key="1">
    <citation type="submission" date="2011-11" db="EMBL/GenBank/DDBJ databases">
        <title>Complete sequence of Granulicella mallensis MP5ACTX8.</title>
        <authorList>
            <consortium name="US DOE Joint Genome Institute"/>
            <person name="Lucas S."/>
            <person name="Copeland A."/>
            <person name="Lapidus A."/>
            <person name="Cheng J.-F."/>
            <person name="Goodwin L."/>
            <person name="Pitluck S."/>
            <person name="Peters L."/>
            <person name="Lu M."/>
            <person name="Detter J.C."/>
            <person name="Han C."/>
            <person name="Tapia R."/>
            <person name="Land M."/>
            <person name="Hauser L."/>
            <person name="Kyrpides N."/>
            <person name="Ivanova N."/>
            <person name="Mikhailova N."/>
            <person name="Pagani I."/>
            <person name="Rawat S."/>
            <person name="Mannisto M."/>
            <person name="Haggblom M."/>
            <person name="Woyke T."/>
        </authorList>
    </citation>
    <scope>NUCLEOTIDE SEQUENCE [LARGE SCALE GENOMIC DNA]</scope>
    <source>
        <strain evidence="5">ATCC BAA-1857 / DSM 23137 / MP5ACTX8</strain>
    </source>
</reference>
<dbReference type="PANTHER" id="PTHR30204">
    <property type="entry name" value="REDOX-CYCLING DRUG-SENSING TRANSCRIPTIONAL ACTIVATOR SOXR"/>
    <property type="match status" value="1"/>
</dbReference>
<sequence length="255" mass="28659">MNQREYHRKDWFYGNLHPILQTPLLVALPHGRIDSADVDSMGSHQPIRKIVAPEIPDKLYFRIGDVARLCEVPAYVLRFWETEFPQLKPNKGGTGQRLYRKRDVEMALRIKSLLYDQGYTIPGARQVFKTETKPKETPAMAAEAAMLQAVPQPPVAEAAASASLSMPSLAQLVSLRDEMHSLLDILSAPVAVSDPASSPTEKREESKVQAMRPRLVLEPKPEPRPLHVISERPKLRLEQRGLFGEESPEPTDLSE</sequence>
<organism evidence="4 5">
    <name type="scientific">Granulicella mallensis (strain ATCC BAA-1857 / DSM 23137 / MP5ACTX8)</name>
    <dbReference type="NCBI Taxonomy" id="682795"/>
    <lineage>
        <taxon>Bacteria</taxon>
        <taxon>Pseudomonadati</taxon>
        <taxon>Acidobacteriota</taxon>
        <taxon>Terriglobia</taxon>
        <taxon>Terriglobales</taxon>
        <taxon>Acidobacteriaceae</taxon>
        <taxon>Granulicella</taxon>
    </lineage>
</organism>
<evidence type="ECO:0000313" key="5">
    <source>
        <dbReference type="Proteomes" id="UP000007113"/>
    </source>
</evidence>